<dbReference type="InParanoid" id="T0QBF9"/>
<dbReference type="EMBL" id="JH767165">
    <property type="protein sequence ID" value="EQC31986.1"/>
    <property type="molecule type" value="Genomic_DNA"/>
</dbReference>
<sequence>MTSFIAGANQLQLLTRGAQFAVSAIAFFCVTGVTGLSAGDFAFVTAFLLAAHAALYYLLAIHFKKLELSAFTVLVTDGVLGALALIAAIVLAASSKAFFYCHANSCGALYIATIGLFLAAAIQGFLAYLSYAALYLTPNSAVVVEDLENPVHETTEYVAPVEIKTPTAQ</sequence>
<proteinExistence type="predicted"/>
<keyword evidence="1" id="KW-0812">Transmembrane</keyword>
<dbReference type="Proteomes" id="UP000030762">
    <property type="component" value="Unassembled WGS sequence"/>
</dbReference>
<gene>
    <name evidence="2" type="ORF">SDRG_10186</name>
</gene>
<feature type="transmembrane region" description="Helical" evidence="1">
    <location>
        <begin position="42"/>
        <end position="59"/>
    </location>
</feature>
<evidence type="ECO:0008006" key="4">
    <source>
        <dbReference type="Google" id="ProtNLM"/>
    </source>
</evidence>
<dbReference type="AlphaFoldDB" id="T0QBF9"/>
<reference evidence="2 3" key="1">
    <citation type="submission" date="2012-04" db="EMBL/GenBank/DDBJ databases">
        <title>The Genome Sequence of Saprolegnia declina VS20.</title>
        <authorList>
            <consortium name="The Broad Institute Genome Sequencing Platform"/>
            <person name="Russ C."/>
            <person name="Nusbaum C."/>
            <person name="Tyler B."/>
            <person name="van West P."/>
            <person name="Dieguez-Uribeondo J."/>
            <person name="de Bruijn I."/>
            <person name="Tripathy S."/>
            <person name="Jiang R."/>
            <person name="Young S.K."/>
            <person name="Zeng Q."/>
            <person name="Gargeya S."/>
            <person name="Fitzgerald M."/>
            <person name="Haas B."/>
            <person name="Abouelleil A."/>
            <person name="Alvarado L."/>
            <person name="Arachchi H.M."/>
            <person name="Berlin A."/>
            <person name="Chapman S.B."/>
            <person name="Goldberg J."/>
            <person name="Griggs A."/>
            <person name="Gujja S."/>
            <person name="Hansen M."/>
            <person name="Howarth C."/>
            <person name="Imamovic A."/>
            <person name="Larimer J."/>
            <person name="McCowen C."/>
            <person name="Montmayeur A."/>
            <person name="Murphy C."/>
            <person name="Neiman D."/>
            <person name="Pearson M."/>
            <person name="Priest M."/>
            <person name="Roberts A."/>
            <person name="Saif S."/>
            <person name="Shea T."/>
            <person name="Sisk P."/>
            <person name="Sykes S."/>
            <person name="Wortman J."/>
            <person name="Nusbaum C."/>
            <person name="Birren B."/>
        </authorList>
    </citation>
    <scope>NUCLEOTIDE SEQUENCE [LARGE SCALE GENOMIC DNA]</scope>
    <source>
        <strain evidence="2 3">VS20</strain>
    </source>
</reference>
<evidence type="ECO:0000313" key="3">
    <source>
        <dbReference type="Proteomes" id="UP000030762"/>
    </source>
</evidence>
<dbReference type="RefSeq" id="XP_008614388.1">
    <property type="nucleotide sequence ID" value="XM_008616166.1"/>
</dbReference>
<dbReference type="GeneID" id="19950913"/>
<feature type="transmembrane region" description="Helical" evidence="1">
    <location>
        <begin position="71"/>
        <end position="95"/>
    </location>
</feature>
<feature type="transmembrane region" description="Helical" evidence="1">
    <location>
        <begin position="20"/>
        <end position="36"/>
    </location>
</feature>
<organism evidence="2 3">
    <name type="scientific">Saprolegnia diclina (strain VS20)</name>
    <dbReference type="NCBI Taxonomy" id="1156394"/>
    <lineage>
        <taxon>Eukaryota</taxon>
        <taxon>Sar</taxon>
        <taxon>Stramenopiles</taxon>
        <taxon>Oomycota</taxon>
        <taxon>Saprolegniomycetes</taxon>
        <taxon>Saprolegniales</taxon>
        <taxon>Saprolegniaceae</taxon>
        <taxon>Saprolegnia</taxon>
    </lineage>
</organism>
<name>T0QBF9_SAPDV</name>
<evidence type="ECO:0000313" key="2">
    <source>
        <dbReference type="EMBL" id="EQC31986.1"/>
    </source>
</evidence>
<dbReference type="VEuPathDB" id="FungiDB:SDRG_10186"/>
<feature type="transmembrane region" description="Helical" evidence="1">
    <location>
        <begin position="107"/>
        <end position="129"/>
    </location>
</feature>
<keyword evidence="3" id="KW-1185">Reference proteome</keyword>
<evidence type="ECO:0000256" key="1">
    <source>
        <dbReference type="SAM" id="Phobius"/>
    </source>
</evidence>
<dbReference type="OrthoDB" id="10439304at2759"/>
<keyword evidence="1" id="KW-1133">Transmembrane helix</keyword>
<dbReference type="OMA" id="HETTEYV"/>
<protein>
    <recommendedName>
        <fullName evidence="4">MARVEL domain-containing protein</fullName>
    </recommendedName>
</protein>
<accession>T0QBF9</accession>
<keyword evidence="1" id="KW-0472">Membrane</keyword>